<reference evidence="1" key="1">
    <citation type="submission" date="2017-10" db="EMBL/GenBank/DDBJ databases">
        <authorList>
            <person name="Colston S.M."/>
            <person name="Graf J."/>
        </authorList>
    </citation>
    <scope>NUCLEOTIDE SEQUENCE</scope>
    <source>
        <strain evidence="1">BAQ071013-135</strain>
    </source>
</reference>
<proteinExistence type="predicted"/>
<evidence type="ECO:0000313" key="1">
    <source>
        <dbReference type="EMBL" id="TND51888.1"/>
    </source>
</evidence>
<gene>
    <name evidence="1" type="ORF">CF123_18640</name>
</gene>
<evidence type="ECO:0000313" key="2">
    <source>
        <dbReference type="Proteomes" id="UP000796104"/>
    </source>
</evidence>
<sequence>MKLLNLDDLIPTERFVRIKGVDYSIAEQSLGNLIDAIKREKSVDRQDQAAFFEHMLDSAAALIPDAPREIVRTLSPRQLTAVVEFASARDEMLPDADEAAQASEEGK</sequence>
<dbReference type="RefSeq" id="WP_139495332.1">
    <property type="nucleotide sequence ID" value="NZ_AP027934.1"/>
</dbReference>
<evidence type="ECO:0008006" key="3">
    <source>
        <dbReference type="Google" id="ProtNLM"/>
    </source>
</evidence>
<dbReference type="AlphaFoldDB" id="A0AAX2UNQ7"/>
<reference evidence="1" key="2">
    <citation type="journal article" date="2019" name="PLoS ONE">
        <title>Identification and characterization of putative Aeromonas spp. T3SS effectors.</title>
        <authorList>
            <person name="Rangel L.T."/>
            <person name="Marden J."/>
            <person name="Colston S."/>
            <person name="Setubal J.C."/>
            <person name="Graf J."/>
            <person name="Gogarten J.P."/>
        </authorList>
    </citation>
    <scope>NUCLEOTIDE SEQUENCE</scope>
    <source>
        <strain evidence="1">BAQ071013-135</strain>
    </source>
</reference>
<accession>A0AAX2UNQ7</accession>
<organism evidence="1 2">
    <name type="scientific">Aeromonas veronii</name>
    <dbReference type="NCBI Taxonomy" id="654"/>
    <lineage>
        <taxon>Bacteria</taxon>
        <taxon>Pseudomonadati</taxon>
        <taxon>Pseudomonadota</taxon>
        <taxon>Gammaproteobacteria</taxon>
        <taxon>Aeromonadales</taxon>
        <taxon>Aeromonadaceae</taxon>
        <taxon>Aeromonas</taxon>
    </lineage>
</organism>
<protein>
    <recommendedName>
        <fullName evidence="3">Phage tail assembly protein</fullName>
    </recommendedName>
</protein>
<dbReference type="EMBL" id="PDXJ01000026">
    <property type="protein sequence ID" value="TND51888.1"/>
    <property type="molecule type" value="Genomic_DNA"/>
</dbReference>
<name>A0AAX2UNQ7_AERVE</name>
<comment type="caution">
    <text evidence="1">The sequence shown here is derived from an EMBL/GenBank/DDBJ whole genome shotgun (WGS) entry which is preliminary data.</text>
</comment>
<dbReference type="Proteomes" id="UP000796104">
    <property type="component" value="Unassembled WGS sequence"/>
</dbReference>